<comment type="similarity">
    <text evidence="4">Belongs to the ACTMAP family.</text>
</comment>
<evidence type="ECO:0000256" key="5">
    <source>
        <dbReference type="ARBA" id="ARBA00034848"/>
    </source>
</evidence>
<keyword evidence="1" id="KW-0031">Aminopeptidase</keyword>
<evidence type="ECO:0000256" key="7">
    <source>
        <dbReference type="ARBA" id="ARBA00049041"/>
    </source>
</evidence>
<evidence type="ECO:0000256" key="6">
    <source>
        <dbReference type="ARBA" id="ARBA00034908"/>
    </source>
</evidence>
<reference evidence="8" key="1">
    <citation type="submission" date="2020-08" db="EMBL/GenBank/DDBJ databases">
        <title>Genome sequencing and assembly of the red palm weevil Rhynchophorus ferrugineus.</title>
        <authorList>
            <person name="Dias G.B."/>
            <person name="Bergman C.M."/>
            <person name="Manee M."/>
        </authorList>
    </citation>
    <scope>NUCLEOTIDE SEQUENCE</scope>
    <source>
        <strain evidence="8">AA-2017</strain>
        <tissue evidence="8">Whole larva</tissue>
    </source>
</reference>
<dbReference type="EMBL" id="JAACXV010000029">
    <property type="protein sequence ID" value="KAF7286312.1"/>
    <property type="molecule type" value="Genomic_DNA"/>
</dbReference>
<keyword evidence="9" id="KW-1185">Reference proteome</keyword>
<evidence type="ECO:0000256" key="4">
    <source>
        <dbReference type="ARBA" id="ARBA00034725"/>
    </source>
</evidence>
<protein>
    <recommendedName>
        <fullName evidence="5">Actin maturation protease</fullName>
    </recommendedName>
    <alternativeName>
        <fullName evidence="6">Actin aminopeptidase ACTMAP</fullName>
    </alternativeName>
</protein>
<evidence type="ECO:0000313" key="8">
    <source>
        <dbReference type="EMBL" id="KAF7286312.1"/>
    </source>
</evidence>
<evidence type="ECO:0000256" key="3">
    <source>
        <dbReference type="ARBA" id="ARBA00022801"/>
    </source>
</evidence>
<sequence>MDFDWAVRYSEVHKVCVLFERVELRNPKRWQYRSLHGYIQEGPQCGLVALAILIEEPTKDKVKEIFEVAKAKCFTYNGEMFSVLQMAELVSGFMPNHIIELFEGCLNCDRIKQWLLKGAALLVPYDTNKDNSPGFHNGHKAHWCVISGAIETDDNFFVIARHGKARNLAIWNINDLADSNQQLFDFSPDRKLQDLEYRLPEGGIAGPLGLNNKCILIYQKNV</sequence>
<dbReference type="OrthoDB" id="198816at2759"/>
<dbReference type="Pfam" id="PF21646">
    <property type="entry name" value="ACTMAP-like_C"/>
    <property type="match status" value="1"/>
</dbReference>
<dbReference type="Proteomes" id="UP000625711">
    <property type="component" value="Unassembled WGS sequence"/>
</dbReference>
<dbReference type="InterPro" id="IPR040043">
    <property type="entry name" value="ACTMAP"/>
</dbReference>
<evidence type="ECO:0000313" key="9">
    <source>
        <dbReference type="Proteomes" id="UP000625711"/>
    </source>
</evidence>
<keyword evidence="2" id="KW-0645">Protease</keyword>
<evidence type="ECO:0000256" key="2">
    <source>
        <dbReference type="ARBA" id="ARBA00022670"/>
    </source>
</evidence>
<name>A0A834IW97_RHYFE</name>
<dbReference type="PANTHER" id="PTHR28631">
    <property type="entry name" value="UPF0692 PROTEIN C19ORF54"/>
    <property type="match status" value="1"/>
</dbReference>
<dbReference type="GO" id="GO:0004177">
    <property type="term" value="F:aminopeptidase activity"/>
    <property type="evidence" value="ECO:0007669"/>
    <property type="project" value="UniProtKB-KW"/>
</dbReference>
<comment type="catalytic activity">
    <reaction evidence="7">
        <text>N-terminal N(alpha)-acetyl-L-cysteinyl-L-aspartyl-[protein] + H2O = N-terminal L-aspartyl-[protein] + N-acetyl-L-cysteine</text>
        <dbReference type="Rhea" id="RHEA:74579"/>
        <dbReference type="Rhea" id="RHEA-COMP:12669"/>
        <dbReference type="Rhea" id="RHEA-COMP:18395"/>
        <dbReference type="ChEBI" id="CHEBI:15377"/>
        <dbReference type="ChEBI" id="CHEBI:64720"/>
        <dbReference type="ChEBI" id="CHEBI:78236"/>
        <dbReference type="ChEBI" id="CHEBI:193599"/>
    </reaction>
    <physiologicalReaction direction="left-to-right" evidence="7">
        <dbReference type="Rhea" id="RHEA:74580"/>
    </physiologicalReaction>
</comment>
<keyword evidence="3" id="KW-0378">Hydrolase</keyword>
<accession>A0A834IW97</accession>
<dbReference type="GO" id="GO:0006508">
    <property type="term" value="P:proteolysis"/>
    <property type="evidence" value="ECO:0007669"/>
    <property type="project" value="UniProtKB-KW"/>
</dbReference>
<dbReference type="PANTHER" id="PTHR28631:SF1">
    <property type="entry name" value="ACTIN MATURATION PROTEASE"/>
    <property type="match status" value="1"/>
</dbReference>
<comment type="caution">
    <text evidence="8">The sequence shown here is derived from an EMBL/GenBank/DDBJ whole genome shotgun (WGS) entry which is preliminary data.</text>
</comment>
<organism evidence="8 9">
    <name type="scientific">Rhynchophorus ferrugineus</name>
    <name type="common">Red palm weevil</name>
    <name type="synonym">Curculio ferrugineus</name>
    <dbReference type="NCBI Taxonomy" id="354439"/>
    <lineage>
        <taxon>Eukaryota</taxon>
        <taxon>Metazoa</taxon>
        <taxon>Ecdysozoa</taxon>
        <taxon>Arthropoda</taxon>
        <taxon>Hexapoda</taxon>
        <taxon>Insecta</taxon>
        <taxon>Pterygota</taxon>
        <taxon>Neoptera</taxon>
        <taxon>Endopterygota</taxon>
        <taxon>Coleoptera</taxon>
        <taxon>Polyphaga</taxon>
        <taxon>Cucujiformia</taxon>
        <taxon>Curculionidae</taxon>
        <taxon>Dryophthorinae</taxon>
        <taxon>Rhynchophorus</taxon>
    </lineage>
</organism>
<proteinExistence type="inferred from homology"/>
<dbReference type="AlphaFoldDB" id="A0A834IW97"/>
<gene>
    <name evidence="8" type="ORF">GWI33_006043</name>
</gene>
<evidence type="ECO:0000256" key="1">
    <source>
        <dbReference type="ARBA" id="ARBA00022438"/>
    </source>
</evidence>